<keyword evidence="3 9" id="KW-0812">Transmembrane</keyword>
<dbReference type="GO" id="GO:0004888">
    <property type="term" value="F:transmembrane signaling receptor activity"/>
    <property type="evidence" value="ECO:0007669"/>
    <property type="project" value="InterPro"/>
</dbReference>
<keyword evidence="6" id="KW-0807">Transducer</keyword>
<evidence type="ECO:0000313" key="13">
    <source>
        <dbReference type="EMBL" id="QEA05748.1"/>
    </source>
</evidence>
<feature type="domain" description="HAMP" evidence="12">
    <location>
        <begin position="213"/>
        <end position="267"/>
    </location>
</feature>
<dbReference type="InterPro" id="IPR003660">
    <property type="entry name" value="HAMP_dom"/>
</dbReference>
<dbReference type="PRINTS" id="PR00260">
    <property type="entry name" value="CHEMTRNSDUCR"/>
</dbReference>
<evidence type="ECO:0000256" key="8">
    <source>
        <dbReference type="SAM" id="MobiDB-lite"/>
    </source>
</evidence>
<dbReference type="GO" id="GO:0007165">
    <property type="term" value="P:signal transduction"/>
    <property type="evidence" value="ECO:0007669"/>
    <property type="project" value="UniProtKB-KW"/>
</dbReference>
<dbReference type="EMBL" id="MN079109">
    <property type="protein sequence ID" value="QEA05748.1"/>
    <property type="molecule type" value="Genomic_DNA"/>
</dbReference>
<accession>A0A5B8RCU2</accession>
<feature type="compositionally biased region" description="Low complexity" evidence="8">
    <location>
        <begin position="276"/>
        <end position="285"/>
    </location>
</feature>
<dbReference type="Pfam" id="PF00672">
    <property type="entry name" value="HAMP"/>
    <property type="match status" value="1"/>
</dbReference>
<evidence type="ECO:0000259" key="11">
    <source>
        <dbReference type="PROSITE" id="PS50192"/>
    </source>
</evidence>
<dbReference type="SMART" id="SM00283">
    <property type="entry name" value="MA"/>
    <property type="match status" value="1"/>
</dbReference>
<feature type="region of interest" description="Disordered" evidence="8">
    <location>
        <begin position="273"/>
        <end position="298"/>
    </location>
</feature>
<dbReference type="InterPro" id="IPR004089">
    <property type="entry name" value="MCPsignal_dom"/>
</dbReference>
<dbReference type="CDD" id="cd11386">
    <property type="entry name" value="MCP_signal"/>
    <property type="match status" value="1"/>
</dbReference>
<feature type="domain" description="T-SNARE coiled-coil homology" evidence="11">
    <location>
        <begin position="459"/>
        <end position="504"/>
    </location>
</feature>
<evidence type="ECO:0000256" key="7">
    <source>
        <dbReference type="ARBA" id="ARBA00029447"/>
    </source>
</evidence>
<dbReference type="Pfam" id="PF12729">
    <property type="entry name" value="4HB_MCP_1"/>
    <property type="match status" value="1"/>
</dbReference>
<keyword evidence="2" id="KW-0997">Cell inner membrane</keyword>
<evidence type="ECO:0000256" key="2">
    <source>
        <dbReference type="ARBA" id="ARBA00022519"/>
    </source>
</evidence>
<name>A0A5B8RCU2_9ZZZZ</name>
<dbReference type="FunFam" id="1.10.287.950:FF:000001">
    <property type="entry name" value="Methyl-accepting chemotaxis sensory transducer"/>
    <property type="match status" value="1"/>
</dbReference>
<dbReference type="GO" id="GO:0005886">
    <property type="term" value="C:plasma membrane"/>
    <property type="evidence" value="ECO:0007669"/>
    <property type="project" value="UniProtKB-SubCell"/>
</dbReference>
<evidence type="ECO:0000259" key="10">
    <source>
        <dbReference type="PROSITE" id="PS50111"/>
    </source>
</evidence>
<evidence type="ECO:0000256" key="6">
    <source>
        <dbReference type="ARBA" id="ARBA00023224"/>
    </source>
</evidence>
<evidence type="ECO:0000259" key="12">
    <source>
        <dbReference type="PROSITE" id="PS50885"/>
    </source>
</evidence>
<feature type="domain" description="Methyl-accepting transducer" evidence="10">
    <location>
        <begin position="272"/>
        <end position="508"/>
    </location>
</feature>
<dbReference type="Pfam" id="PF00015">
    <property type="entry name" value="MCPsignal"/>
    <property type="match status" value="1"/>
</dbReference>
<evidence type="ECO:0000256" key="3">
    <source>
        <dbReference type="ARBA" id="ARBA00022692"/>
    </source>
</evidence>
<dbReference type="SMART" id="SM00304">
    <property type="entry name" value="HAMP"/>
    <property type="match status" value="1"/>
</dbReference>
<feature type="transmembrane region" description="Helical" evidence="9">
    <location>
        <begin position="13"/>
        <end position="35"/>
    </location>
</feature>
<dbReference type="PROSITE" id="PS50111">
    <property type="entry name" value="CHEMOTAXIS_TRANSDUC_2"/>
    <property type="match status" value="1"/>
</dbReference>
<evidence type="ECO:0000256" key="9">
    <source>
        <dbReference type="SAM" id="Phobius"/>
    </source>
</evidence>
<comment type="similarity">
    <text evidence="7">Belongs to the methyl-accepting chemotaxis (MCP) protein family.</text>
</comment>
<reference evidence="13" key="1">
    <citation type="submission" date="2019-06" db="EMBL/GenBank/DDBJ databases">
        <authorList>
            <person name="Murdoch R.W."/>
            <person name="Fathepure B."/>
        </authorList>
    </citation>
    <scope>NUCLEOTIDE SEQUENCE</scope>
</reference>
<dbReference type="PROSITE" id="PS50885">
    <property type="entry name" value="HAMP"/>
    <property type="match status" value="1"/>
</dbReference>
<dbReference type="AlphaFoldDB" id="A0A5B8RCU2"/>
<proteinExistence type="inferred from homology"/>
<dbReference type="SUPFAM" id="SSF58104">
    <property type="entry name" value="Methyl-accepting chemotaxis protein (MCP) signaling domain"/>
    <property type="match status" value="1"/>
</dbReference>
<dbReference type="PROSITE" id="PS50192">
    <property type="entry name" value="T_SNARE"/>
    <property type="match status" value="1"/>
</dbReference>
<dbReference type="InterPro" id="IPR024478">
    <property type="entry name" value="HlyB_4HB_MCP"/>
</dbReference>
<dbReference type="CDD" id="cd06225">
    <property type="entry name" value="HAMP"/>
    <property type="match status" value="1"/>
</dbReference>
<dbReference type="PANTHER" id="PTHR32089:SF119">
    <property type="entry name" value="METHYL-ACCEPTING CHEMOTAXIS PROTEIN CTPL"/>
    <property type="match status" value="1"/>
</dbReference>
<keyword evidence="4 9" id="KW-1133">Transmembrane helix</keyword>
<keyword evidence="2" id="KW-1003">Cell membrane</keyword>
<dbReference type="InterPro" id="IPR004090">
    <property type="entry name" value="Chemotax_Me-accpt_rcpt"/>
</dbReference>
<protein>
    <recommendedName>
        <fullName evidence="14">Methyl-accepting chemotaxis protein McpQ</fullName>
    </recommendedName>
</protein>
<sequence>MRWLRDLSFRWKLGVPVAVLTLILVVVAGLSMSLLGTFAHDARIYSGELMPGGSRVLEADRDLHQSLIAQRRALQAGNAQERKEQRAVQAENLTQARERVARAAELLGDPRAAKLAAQFDKEIDRWAEINSRVRSLVDDGRVDEAVQLASGDGAEQFDTARNQLDQMTGRVNDMAAELSAQVEADAVSSRITLTTALLIGLAVCVAILIVLPRSVLKPLQAMSARVEDLSSGEGDLTIRLANPARDEIGRLSDRIDDFLGTLNEMVSRAADTTKQLSSAAEELASTSRETQSNVDAQHDATDQVGTATNEMTATVQEVARNVGEAAESAGEATREANDMAATMERTVTTVEELARQLDRTGEGVSRLTADAEQIGTVLDVINAVAEQTNLLALNAAIEAARAGEHGRGFAVVAEEVRTLATRTQDSTNEIRDIIERVQSGARESSQLMETGRQQSGETVTMVRGCGEQLETVTAGIQSISDMTSQIASAAEEQSSTIEEINRNITEISEISGRTATGAGQVSTASDELARLASELEGLMGRFRTG</sequence>
<evidence type="ECO:0000256" key="4">
    <source>
        <dbReference type="ARBA" id="ARBA00022989"/>
    </source>
</evidence>
<dbReference type="InterPro" id="IPR000727">
    <property type="entry name" value="T_SNARE_dom"/>
</dbReference>
<keyword evidence="5 9" id="KW-0472">Membrane</keyword>
<dbReference type="Gene3D" id="1.10.287.950">
    <property type="entry name" value="Methyl-accepting chemotaxis protein"/>
    <property type="match status" value="1"/>
</dbReference>
<gene>
    <name evidence="13" type="ORF">KBTEX_02072</name>
</gene>
<dbReference type="GO" id="GO:0006935">
    <property type="term" value="P:chemotaxis"/>
    <property type="evidence" value="ECO:0007669"/>
    <property type="project" value="InterPro"/>
</dbReference>
<feature type="compositionally biased region" description="Polar residues" evidence="8">
    <location>
        <begin position="286"/>
        <end position="295"/>
    </location>
</feature>
<organism evidence="13">
    <name type="scientific">uncultured organism</name>
    <dbReference type="NCBI Taxonomy" id="155900"/>
    <lineage>
        <taxon>unclassified sequences</taxon>
        <taxon>environmental samples</taxon>
    </lineage>
</organism>
<dbReference type="PANTHER" id="PTHR32089">
    <property type="entry name" value="METHYL-ACCEPTING CHEMOTAXIS PROTEIN MCPB"/>
    <property type="match status" value="1"/>
</dbReference>
<evidence type="ECO:0000256" key="5">
    <source>
        <dbReference type="ARBA" id="ARBA00023136"/>
    </source>
</evidence>
<evidence type="ECO:0008006" key="14">
    <source>
        <dbReference type="Google" id="ProtNLM"/>
    </source>
</evidence>
<comment type="subcellular location">
    <subcellularLocation>
        <location evidence="1">Cell inner membrane</location>
        <topology evidence="1">Multi-pass membrane protein</topology>
    </subcellularLocation>
</comment>
<evidence type="ECO:0000256" key="1">
    <source>
        <dbReference type="ARBA" id="ARBA00004429"/>
    </source>
</evidence>